<organism evidence="1 2">
    <name type="scientific">Anaplasma phagocytophilum (strain HZ)</name>
    <dbReference type="NCBI Taxonomy" id="212042"/>
    <lineage>
        <taxon>Bacteria</taxon>
        <taxon>Pseudomonadati</taxon>
        <taxon>Pseudomonadota</taxon>
        <taxon>Alphaproteobacteria</taxon>
        <taxon>Rickettsiales</taxon>
        <taxon>Anaplasmataceae</taxon>
        <taxon>Anaplasma</taxon>
        <taxon>phagocytophilum group</taxon>
    </lineage>
</organism>
<dbReference type="STRING" id="212042.APH_0672"/>
<dbReference type="EnsemblBacteria" id="ABD44317">
    <property type="protein sequence ID" value="ABD44317"/>
    <property type="gene ID" value="APH_0672"/>
</dbReference>
<gene>
    <name evidence="1" type="ordered locus">APH_0672</name>
</gene>
<dbReference type="HOGENOM" id="CLU_3380201_0_0_5"/>
<reference evidence="1 2" key="1">
    <citation type="journal article" date="2006" name="PLoS Genet.">
        <title>Comparative genomics of emerging human ehrlichiosis agents.</title>
        <authorList>
            <person name="Dunning Hotopp J.C."/>
            <person name="Lin M."/>
            <person name="Madupu R."/>
            <person name="Crabtree J."/>
            <person name="Angiuoli S.V."/>
            <person name="Eisen J.A."/>
            <person name="Seshadri R."/>
            <person name="Ren Q."/>
            <person name="Wu M."/>
            <person name="Utterback T.R."/>
            <person name="Smith S."/>
            <person name="Lewis M."/>
            <person name="Khouri H."/>
            <person name="Zhang C."/>
            <person name="Niu H."/>
            <person name="Lin Q."/>
            <person name="Ohashi N."/>
            <person name="Zhi N."/>
            <person name="Nelson W."/>
            <person name="Brinkac L.M."/>
            <person name="Dodson R.J."/>
            <person name="Rosovitz M.J."/>
            <person name="Sundaram J."/>
            <person name="Daugherty S.C."/>
            <person name="Davidsen T."/>
            <person name="Durkin A.S."/>
            <person name="Gwinn M."/>
            <person name="Haft D.H."/>
            <person name="Selengut J.D."/>
            <person name="Sullivan S.A."/>
            <person name="Zafar N."/>
            <person name="Zhou L."/>
            <person name="Benahmed F."/>
            <person name="Forberger H."/>
            <person name="Halpin R."/>
            <person name="Mulligan S."/>
            <person name="Robinson J."/>
            <person name="White O."/>
            <person name="Rikihisa Y."/>
            <person name="Tettelin H."/>
        </authorList>
    </citation>
    <scope>NUCLEOTIDE SEQUENCE [LARGE SCALE GENOMIC DNA]</scope>
    <source>
        <strain evidence="1 2">HZ</strain>
    </source>
</reference>
<dbReference type="EMBL" id="CP000235">
    <property type="protein sequence ID" value="ABD44317.1"/>
    <property type="molecule type" value="Genomic_DNA"/>
</dbReference>
<keyword evidence="2" id="KW-1185">Reference proteome</keyword>
<protein>
    <submittedName>
        <fullName evidence="1">Uncharacterized protein</fullName>
    </submittedName>
</protein>
<dbReference type="AlphaFoldDB" id="Q2GK47"/>
<sequence length="33" mass="4109">MGMLTKKLLYTKGFFDFALYMELLEYIFYYLEL</sequence>
<proteinExistence type="predicted"/>
<dbReference type="PaxDb" id="212042-APH_0672"/>
<evidence type="ECO:0000313" key="1">
    <source>
        <dbReference type="EMBL" id="ABD44317.1"/>
    </source>
</evidence>
<dbReference type="KEGG" id="aph:APH_0672"/>
<accession>Q2GK47</accession>
<evidence type="ECO:0000313" key="2">
    <source>
        <dbReference type="Proteomes" id="UP000001943"/>
    </source>
</evidence>
<dbReference type="Proteomes" id="UP000001943">
    <property type="component" value="Chromosome"/>
</dbReference>
<name>Q2GK47_ANAPZ</name>